<dbReference type="Pfam" id="PF00271">
    <property type="entry name" value="Helicase_C"/>
    <property type="match status" value="1"/>
</dbReference>
<evidence type="ECO:0000256" key="5">
    <source>
        <dbReference type="ARBA" id="ARBA00022741"/>
    </source>
</evidence>
<comment type="similarity">
    <text evidence="3">Belongs to the inositol monophosphatase superfamily.</text>
</comment>
<dbReference type="InterPro" id="IPR011545">
    <property type="entry name" value="DEAD/DEAH_box_helicase_dom"/>
</dbReference>
<dbReference type="PROSITE" id="PS00629">
    <property type="entry name" value="IMP_1"/>
    <property type="match status" value="1"/>
</dbReference>
<dbReference type="Gene3D" id="3.30.540.10">
    <property type="entry name" value="Fructose-1,6-Bisphosphatase, subunit A, domain 1"/>
    <property type="match status" value="1"/>
</dbReference>
<feature type="binding site" evidence="11">
    <location>
        <position position="1090"/>
    </location>
    <ligand>
        <name>Mg(2+)</name>
        <dbReference type="ChEBI" id="CHEBI:18420"/>
        <label>1</label>
        <note>catalytic</note>
    </ligand>
</feature>
<dbReference type="InterPro" id="IPR020550">
    <property type="entry name" value="Inositol_monophosphatase_CS"/>
</dbReference>
<feature type="compositionally biased region" description="Pro residues" evidence="13">
    <location>
        <begin position="838"/>
        <end position="857"/>
    </location>
</feature>
<dbReference type="FunFam" id="3.40.50.300:FF:000079">
    <property type="entry name" value="probable ATP-dependent RNA helicase DDX17"/>
    <property type="match status" value="1"/>
</dbReference>
<dbReference type="SMART" id="SM00487">
    <property type="entry name" value="DEXDc"/>
    <property type="match status" value="1"/>
</dbReference>
<dbReference type="GO" id="GO:0005524">
    <property type="term" value="F:ATP binding"/>
    <property type="evidence" value="ECO:0007669"/>
    <property type="project" value="UniProtKB-KW"/>
</dbReference>
<dbReference type="InterPro" id="IPR014001">
    <property type="entry name" value="Helicase_ATP-bd"/>
</dbReference>
<keyword evidence="10" id="KW-0539">Nucleus</keyword>
<dbReference type="InterPro" id="IPR000629">
    <property type="entry name" value="RNA-helicase_DEAD-box_CS"/>
</dbReference>
<dbReference type="GO" id="GO:0005634">
    <property type="term" value="C:nucleus"/>
    <property type="evidence" value="ECO:0007669"/>
    <property type="project" value="UniProtKB-SubCell"/>
</dbReference>
<dbReference type="GO" id="GO:0006790">
    <property type="term" value="P:sulfur compound metabolic process"/>
    <property type="evidence" value="ECO:0007669"/>
    <property type="project" value="InterPro"/>
</dbReference>
<dbReference type="InterPro" id="IPR020583">
    <property type="entry name" value="Inositol_monoP_metal-BS"/>
</dbReference>
<dbReference type="Pfam" id="PF00459">
    <property type="entry name" value="Inositol_P"/>
    <property type="match status" value="1"/>
</dbReference>
<feature type="short sequence motif" description="Q motif" evidence="12">
    <location>
        <begin position="292"/>
        <end position="320"/>
    </location>
</feature>
<dbReference type="SUPFAM" id="SSF56655">
    <property type="entry name" value="Carbohydrate phosphatase"/>
    <property type="match status" value="1"/>
</dbReference>
<feature type="compositionally biased region" description="Pro residues" evidence="13">
    <location>
        <begin position="938"/>
        <end position="956"/>
    </location>
</feature>
<feature type="compositionally biased region" description="Polar residues" evidence="13">
    <location>
        <begin position="728"/>
        <end position="746"/>
    </location>
</feature>
<reference evidence="17" key="1">
    <citation type="journal article" date="2020" name="Fungal Divers.">
        <title>Resolving the Mortierellaceae phylogeny through synthesis of multi-gene phylogenetics and phylogenomics.</title>
        <authorList>
            <person name="Vandepol N."/>
            <person name="Liber J."/>
            <person name="Desiro A."/>
            <person name="Na H."/>
            <person name="Kennedy M."/>
            <person name="Barry K."/>
            <person name="Grigoriev I.V."/>
            <person name="Miller A.N."/>
            <person name="O'Donnell K."/>
            <person name="Stajich J.E."/>
            <person name="Bonito G."/>
        </authorList>
    </citation>
    <scope>NUCLEOTIDE SEQUENCE</scope>
    <source>
        <strain evidence="17">NRRL 28262</strain>
    </source>
</reference>
<keyword evidence="4 11" id="KW-0479">Metal-binding</keyword>
<feature type="binding site" evidence="11">
    <location>
        <position position="1087"/>
    </location>
    <ligand>
        <name>Mg(2+)</name>
        <dbReference type="ChEBI" id="CHEBI:18420"/>
        <label>1</label>
        <note>catalytic</note>
    </ligand>
</feature>
<dbReference type="Gene3D" id="3.40.50.300">
    <property type="entry name" value="P-loop containing nucleotide triphosphate hydrolases"/>
    <property type="match status" value="2"/>
</dbReference>
<comment type="caution">
    <text evidence="17">The sequence shown here is derived from an EMBL/GenBank/DDBJ whole genome shotgun (WGS) entry which is preliminary data.</text>
</comment>
<evidence type="ECO:0000256" key="7">
    <source>
        <dbReference type="ARBA" id="ARBA00022806"/>
    </source>
</evidence>
<dbReference type="CDD" id="cd01517">
    <property type="entry name" value="PAP_phosphatase"/>
    <property type="match status" value="1"/>
</dbReference>
<dbReference type="GO" id="GO:0003724">
    <property type="term" value="F:RNA helicase activity"/>
    <property type="evidence" value="ECO:0007669"/>
    <property type="project" value="InterPro"/>
</dbReference>
<evidence type="ECO:0000256" key="2">
    <source>
        <dbReference type="ARBA" id="ARBA00004123"/>
    </source>
</evidence>
<feature type="domain" description="DEAD-box RNA helicase Q" evidence="16">
    <location>
        <begin position="292"/>
        <end position="320"/>
    </location>
</feature>
<feature type="binding site" evidence="11">
    <location>
        <position position="1031"/>
    </location>
    <ligand>
        <name>Mg(2+)</name>
        <dbReference type="ChEBI" id="CHEBI:18420"/>
        <label>1</label>
        <note>catalytic</note>
    </ligand>
</feature>
<evidence type="ECO:0000259" key="16">
    <source>
        <dbReference type="PROSITE" id="PS51195"/>
    </source>
</evidence>
<dbReference type="GO" id="GO:0003676">
    <property type="term" value="F:nucleic acid binding"/>
    <property type="evidence" value="ECO:0007669"/>
    <property type="project" value="InterPro"/>
</dbReference>
<evidence type="ECO:0000256" key="12">
    <source>
        <dbReference type="PROSITE-ProRule" id="PRU00552"/>
    </source>
</evidence>
<feature type="binding site" evidence="11">
    <location>
        <position position="1234"/>
    </location>
    <ligand>
        <name>Mg(2+)</name>
        <dbReference type="ChEBI" id="CHEBI:18420"/>
        <label>1</label>
        <note>catalytic</note>
    </ligand>
</feature>
<feature type="compositionally biased region" description="Pro residues" evidence="13">
    <location>
        <begin position="882"/>
        <end position="903"/>
    </location>
</feature>
<protein>
    <submittedName>
        <fullName evidence="17">ATP-dependent RNA helicase ddx42</fullName>
    </submittedName>
</protein>
<dbReference type="InterPro" id="IPR014014">
    <property type="entry name" value="RNA_helicase_DEAD_Q_motif"/>
</dbReference>
<evidence type="ECO:0000259" key="15">
    <source>
        <dbReference type="PROSITE" id="PS51194"/>
    </source>
</evidence>
<feature type="compositionally biased region" description="Acidic residues" evidence="13">
    <location>
        <begin position="41"/>
        <end position="51"/>
    </location>
</feature>
<comment type="cofactor">
    <cofactor evidence="1 11">
        <name>Mg(2+)</name>
        <dbReference type="ChEBI" id="CHEBI:18420"/>
    </cofactor>
</comment>
<feature type="compositionally biased region" description="Gly residues" evidence="13">
    <location>
        <begin position="698"/>
        <end position="723"/>
    </location>
</feature>
<keyword evidence="18" id="KW-1185">Reference proteome</keyword>
<name>A0AAD4DKX4_9FUNG</name>
<keyword evidence="6" id="KW-0378">Hydrolase</keyword>
<keyword evidence="9 11" id="KW-0460">Magnesium</keyword>
<feature type="compositionally biased region" description="Basic and acidic residues" evidence="13">
    <location>
        <begin position="764"/>
        <end position="776"/>
    </location>
</feature>
<dbReference type="GO" id="GO:0046872">
    <property type="term" value="F:metal ion binding"/>
    <property type="evidence" value="ECO:0007669"/>
    <property type="project" value="UniProtKB-KW"/>
</dbReference>
<evidence type="ECO:0000256" key="8">
    <source>
        <dbReference type="ARBA" id="ARBA00022840"/>
    </source>
</evidence>
<dbReference type="SUPFAM" id="SSF52540">
    <property type="entry name" value="P-loop containing nucleoside triphosphate hydrolases"/>
    <property type="match status" value="2"/>
</dbReference>
<evidence type="ECO:0000259" key="14">
    <source>
        <dbReference type="PROSITE" id="PS51192"/>
    </source>
</evidence>
<sequence>MNNGKRSINISLGSGSANLNARPNPFSRPTRPSTTTALGFGDDDENDDENGNDNTPGPPKRKQIKLDHGQADTEDQEDDAFLKLSAPKTSAPRPPPAVFRDDDDDEEDAFSRLVSRKDPEETPATLADEEQEEDDPLDAFMAGIDTQVKKEAEMPSEEKVRRDDIEDEDYVESYMKHMKKKGIMVGQGGPVQERNEDVDSDEEVYATARAIDNSSEQQFDPDEMGYDLQSNGKKEITPLPRVDHSRQNYVEIEKCFYEEHEDIARLTDEQVKQIRLDLDMRVSGADAAKPCISFAHFGFEEALMETIRRAGYSEPSGIQQQAIPVALSGRDIIGIAKTGSGKTAAFLLPMIVHIMDQEELEKGDGPIGIVLAPTRELADQIYSEAKRFAKAYSLRVAVVYGGASKQDQFKTLRSGVEIVVATPGRLIDMIKIKATNFKRTSFLVMDEADRFFDLGFEPQVRSICDNIRPDRQTVLFSATFQKRVEKLAREVMTDPVRISIGNVGQINSDVTQVIQILKDDTLKWKWLMDRLQELEALGSVLIFVSRKNGVVELTENLKNMGVRCECLHGDMVQQERDKAVHDYKNRLFPTLIATDVAARGLDIKSIRTVINYDVARDIDSHVHRVGRTGRAGEKGTAFTLITDKDDRFAGELVRNLEEGGQSVSPDVMKIAMQNPRFRKSRQFMGSQRGGHRGRGGRGRGAGGGGGGGGRGGNRGGRGGGYGGRFHSSDGSGEQGHSTASNNTPLGQGSRGDRWDQGGGNSGHQPDRSGRNFDNHRVQGSGYRVSGFQKASRPETGGSIPPTHEQTPVQQAPMPTPPLIPLSAGPDPRPKQSTVPADARPPPPHQPSDARPPAPYFPPQSLHNQGQPPHPLPGQNQGYPHFHQPPFPPPPQARPSGPPGPSPMGYPHQGQLPPPTFPPGARPFPPHAGTFNPHHRPPPHLYRPPPPPGGFPPPPRPPPGYHALAFAAERAVAIHAVLSASKVCQRVFTKLVNGETITKKDKSPVTIGDFSAQAVINTILHKSFPEDPIVGEEDSKDLRGEEGRSMREKVLELANSGLDQALTEDLLLETIDRGTFAGGAKGRMWALDPIDGTKGFLRGEQFAVCLALIVDGQVQVGVMGCPNLPVDAKDKDGEKGCLFITVKGQGAFQRNFSSSTETPISMSSIQSLADASFCESVESGHSNQSDSARIAHLLGITKPPVRMDSQCKYCSLSRGDAEVYLRLPVSATYEEKIWDHASGSLLVSEAGGIVSDIHGQPLDFSKGRTLATNSGVIAAHAKIHGRVIEAVQKVLFPEGKL</sequence>
<evidence type="ECO:0000256" key="11">
    <source>
        <dbReference type="PIRSR" id="PIRSR600760-2"/>
    </source>
</evidence>
<feature type="region of interest" description="Disordered" evidence="13">
    <location>
        <begin position="1"/>
        <end position="136"/>
    </location>
</feature>
<keyword evidence="7 17" id="KW-0347">Helicase</keyword>
<evidence type="ECO:0000256" key="1">
    <source>
        <dbReference type="ARBA" id="ARBA00001946"/>
    </source>
</evidence>
<feature type="compositionally biased region" description="Low complexity" evidence="13">
    <location>
        <begin position="27"/>
        <end position="36"/>
    </location>
</feature>
<dbReference type="PROSITE" id="PS51195">
    <property type="entry name" value="Q_MOTIF"/>
    <property type="match status" value="1"/>
</dbReference>
<dbReference type="PROSITE" id="PS51192">
    <property type="entry name" value="HELICASE_ATP_BIND_1"/>
    <property type="match status" value="1"/>
</dbReference>
<comment type="subcellular location">
    <subcellularLocation>
        <location evidence="2">Nucleus</location>
    </subcellularLocation>
</comment>
<organism evidence="17 18">
    <name type="scientific">Linnemannia exigua</name>
    <dbReference type="NCBI Taxonomy" id="604196"/>
    <lineage>
        <taxon>Eukaryota</taxon>
        <taxon>Fungi</taxon>
        <taxon>Fungi incertae sedis</taxon>
        <taxon>Mucoromycota</taxon>
        <taxon>Mortierellomycotina</taxon>
        <taxon>Mortierellomycetes</taxon>
        <taxon>Mortierellales</taxon>
        <taxon>Mortierellaceae</taxon>
        <taxon>Linnemannia</taxon>
    </lineage>
</organism>
<dbReference type="FunFam" id="3.40.190.80:FF:000003">
    <property type="entry name" value="PAP-specific phosphatase HAL2-like"/>
    <property type="match status" value="1"/>
</dbReference>
<dbReference type="GO" id="GO:0046854">
    <property type="term" value="P:phosphatidylinositol phosphate biosynthetic process"/>
    <property type="evidence" value="ECO:0007669"/>
    <property type="project" value="InterPro"/>
</dbReference>
<accession>A0AAD4DKX4</accession>
<keyword evidence="5" id="KW-0547">Nucleotide-binding</keyword>
<evidence type="ECO:0000256" key="9">
    <source>
        <dbReference type="ARBA" id="ARBA00022842"/>
    </source>
</evidence>
<dbReference type="PRINTS" id="PR00377">
    <property type="entry name" value="IMPHPHTASES"/>
</dbReference>
<dbReference type="PROSITE" id="PS00039">
    <property type="entry name" value="DEAD_ATP_HELICASE"/>
    <property type="match status" value="1"/>
</dbReference>
<dbReference type="Pfam" id="PF00270">
    <property type="entry name" value="DEAD"/>
    <property type="match status" value="1"/>
</dbReference>
<dbReference type="EMBL" id="JAAAIL010000051">
    <property type="protein sequence ID" value="KAG0280709.1"/>
    <property type="molecule type" value="Genomic_DNA"/>
</dbReference>
<feature type="compositionally biased region" description="Acidic residues" evidence="13">
    <location>
        <begin position="127"/>
        <end position="136"/>
    </location>
</feature>
<feature type="domain" description="Helicase ATP-binding" evidence="14">
    <location>
        <begin position="323"/>
        <end position="498"/>
    </location>
</feature>
<dbReference type="PROSITE" id="PS51194">
    <property type="entry name" value="HELICASE_CTER"/>
    <property type="match status" value="1"/>
</dbReference>
<dbReference type="PROSITE" id="PS00630">
    <property type="entry name" value="IMP_2"/>
    <property type="match status" value="1"/>
</dbReference>
<proteinExistence type="inferred from homology"/>
<dbReference type="NCBIfam" id="TIGR01330">
    <property type="entry name" value="bisphos_HAL2"/>
    <property type="match status" value="1"/>
</dbReference>
<dbReference type="GO" id="GO:0008441">
    <property type="term" value="F:3'(2'),5'-bisphosphate nucleotidase activity"/>
    <property type="evidence" value="ECO:0007669"/>
    <property type="project" value="InterPro"/>
</dbReference>
<gene>
    <name evidence="17" type="primary">DDX42</name>
    <name evidence="17" type="ORF">BGZ95_009092</name>
</gene>
<evidence type="ECO:0000256" key="3">
    <source>
        <dbReference type="ARBA" id="ARBA00009759"/>
    </source>
</evidence>
<dbReference type="CDD" id="cd18787">
    <property type="entry name" value="SF2_C_DEAD"/>
    <property type="match status" value="1"/>
</dbReference>
<dbReference type="InterPro" id="IPR000760">
    <property type="entry name" value="Inositol_monophosphatase-like"/>
</dbReference>
<feature type="compositionally biased region" description="Pro residues" evidence="13">
    <location>
        <begin position="911"/>
        <end position="925"/>
    </location>
</feature>
<evidence type="ECO:0000256" key="6">
    <source>
        <dbReference type="ARBA" id="ARBA00022801"/>
    </source>
</evidence>
<evidence type="ECO:0000256" key="4">
    <source>
        <dbReference type="ARBA" id="ARBA00022723"/>
    </source>
</evidence>
<dbReference type="InterPro" id="IPR027417">
    <property type="entry name" value="P-loop_NTPase"/>
</dbReference>
<dbReference type="SMART" id="SM00490">
    <property type="entry name" value="HELICc"/>
    <property type="match status" value="1"/>
</dbReference>
<dbReference type="InterPro" id="IPR001650">
    <property type="entry name" value="Helicase_C-like"/>
</dbReference>
<feature type="domain" description="Helicase C-terminal" evidence="15">
    <location>
        <begin position="529"/>
        <end position="676"/>
    </location>
</feature>
<feature type="binding site" evidence="11">
    <location>
        <position position="1089"/>
    </location>
    <ligand>
        <name>Mg(2+)</name>
        <dbReference type="ChEBI" id="CHEBI:18420"/>
        <label>1</label>
        <note>catalytic</note>
    </ligand>
</feature>
<dbReference type="Proteomes" id="UP001194580">
    <property type="component" value="Unassembled WGS sequence"/>
</dbReference>
<dbReference type="InterPro" id="IPR006239">
    <property type="entry name" value="DPNP"/>
</dbReference>
<feature type="region of interest" description="Disordered" evidence="13">
    <location>
        <begin position="679"/>
        <end position="956"/>
    </location>
</feature>
<evidence type="ECO:0000313" key="17">
    <source>
        <dbReference type="EMBL" id="KAG0280709.1"/>
    </source>
</evidence>
<evidence type="ECO:0000256" key="10">
    <source>
        <dbReference type="ARBA" id="ARBA00023242"/>
    </source>
</evidence>
<dbReference type="PANTHER" id="PTHR47958">
    <property type="entry name" value="ATP-DEPENDENT RNA HELICASE DBP3"/>
    <property type="match status" value="1"/>
</dbReference>
<evidence type="ECO:0000313" key="18">
    <source>
        <dbReference type="Proteomes" id="UP001194580"/>
    </source>
</evidence>
<dbReference type="Gene3D" id="3.40.190.80">
    <property type="match status" value="1"/>
</dbReference>
<keyword evidence="8" id="KW-0067">ATP-binding</keyword>
<feature type="compositionally biased region" description="Polar residues" evidence="13">
    <location>
        <begin position="1"/>
        <end position="21"/>
    </location>
</feature>
<evidence type="ECO:0000256" key="13">
    <source>
        <dbReference type="SAM" id="MobiDB-lite"/>
    </source>
</evidence>